<dbReference type="EMBL" id="JAVHJO010000015">
    <property type="protein sequence ID" value="KAK6527715.1"/>
    <property type="molecule type" value="Genomic_DNA"/>
</dbReference>
<accession>A0AAV9WWU8</accession>
<reference evidence="2 3" key="1">
    <citation type="submission" date="2019-10" db="EMBL/GenBank/DDBJ databases">
        <authorList>
            <person name="Palmer J.M."/>
        </authorList>
    </citation>
    <scope>NUCLEOTIDE SEQUENCE [LARGE SCALE GENOMIC DNA]</scope>
    <source>
        <strain evidence="2 3">TWF694</strain>
    </source>
</reference>
<feature type="signal peptide" evidence="1">
    <location>
        <begin position="1"/>
        <end position="19"/>
    </location>
</feature>
<proteinExistence type="predicted"/>
<feature type="chain" id="PRO_5043474492" description="GLEYA adhesin domain-containing protein" evidence="1">
    <location>
        <begin position="20"/>
        <end position="583"/>
    </location>
</feature>
<organism evidence="2 3">
    <name type="scientific">Orbilia ellipsospora</name>
    <dbReference type="NCBI Taxonomy" id="2528407"/>
    <lineage>
        <taxon>Eukaryota</taxon>
        <taxon>Fungi</taxon>
        <taxon>Dikarya</taxon>
        <taxon>Ascomycota</taxon>
        <taxon>Pezizomycotina</taxon>
        <taxon>Orbiliomycetes</taxon>
        <taxon>Orbiliales</taxon>
        <taxon>Orbiliaceae</taxon>
        <taxon>Orbilia</taxon>
    </lineage>
</organism>
<gene>
    <name evidence="2" type="ORF">TWF694_004695</name>
</gene>
<name>A0AAV9WWU8_9PEZI</name>
<keyword evidence="3" id="KW-1185">Reference proteome</keyword>
<keyword evidence="1" id="KW-0732">Signal</keyword>
<comment type="caution">
    <text evidence="2">The sequence shown here is derived from an EMBL/GenBank/DDBJ whole genome shotgun (WGS) entry which is preliminary data.</text>
</comment>
<evidence type="ECO:0008006" key="4">
    <source>
        <dbReference type="Google" id="ProtNLM"/>
    </source>
</evidence>
<dbReference type="Proteomes" id="UP001365542">
    <property type="component" value="Unassembled WGS sequence"/>
</dbReference>
<protein>
    <recommendedName>
        <fullName evidence="4">GLEYA adhesin domain-containing protein</fullName>
    </recommendedName>
</protein>
<evidence type="ECO:0000313" key="2">
    <source>
        <dbReference type="EMBL" id="KAK6527715.1"/>
    </source>
</evidence>
<evidence type="ECO:0000256" key="1">
    <source>
        <dbReference type="SAM" id="SignalP"/>
    </source>
</evidence>
<evidence type="ECO:0000313" key="3">
    <source>
        <dbReference type="Proteomes" id="UP001365542"/>
    </source>
</evidence>
<dbReference type="AlphaFoldDB" id="A0AAV9WWU8"/>
<sequence>MWTSLFFILLANLTSRSIAADCDCTCTRDSCLSALVGGGVFASQATVNDCRSYLWTSITVAQTTVRETVYRNAAIASPTPTADNAAKVKRQASLSVPDYAMTCNPTGYASACECIGVEAIGTTYIHLNAVTETETRYTVTVTQLGNNITVTALGGTGTETILSTINRTATETIFSTINNTVTALGGTGTQTIFSTVHDTVTEQGVNITVVTSGETETVVSTVNNTITDTATDTATQTVTAATTETQPASTNTITDTVTATVTSSVTVTASSSTSSVVPVGTEVAILLTNDTINSQFKGNYLYGFLDSATNTTILGFTSDPSQAGKFYYDSSTGNIVTTENNLPFGFVPQPGGGQFIEQTVGQTTAQCWIDSNGFFRCESGDAIYMAIHNATTGLRVVDSIGGIYNSGCSGPILAKPVPYPSGGVGTTLAATAKKIQLQDFHDSQGPFSGQYVTLVKVAGQNNTLFQFPKYTTNQAVAATFLVDPINGNVFSAANEPFLINTGGNAVDIFVNFLPQNFSTVSIIPCTVPIQTNQLLLYCHSGNYKILGVYDGSSTAYVGNWAMINNTFPTGYTGPLTTFGIVVG</sequence>